<dbReference type="PANTHER" id="PTHR42820:SF1">
    <property type="entry name" value="SHORT-CHAIN DEHYDROGENASE_REDUCTASE FAMILY PROTEIN"/>
    <property type="match status" value="1"/>
</dbReference>
<organism evidence="4">
    <name type="scientific">Cladonia uncialis subsp. uncialis</name>
    <dbReference type="NCBI Taxonomy" id="180999"/>
    <lineage>
        <taxon>Eukaryota</taxon>
        <taxon>Fungi</taxon>
        <taxon>Dikarya</taxon>
        <taxon>Ascomycota</taxon>
        <taxon>Pezizomycotina</taxon>
        <taxon>Lecanoromycetes</taxon>
        <taxon>OSLEUM clade</taxon>
        <taxon>Lecanoromycetidae</taxon>
        <taxon>Lecanorales</taxon>
        <taxon>Lecanorineae</taxon>
        <taxon>Cladoniaceae</taxon>
        <taxon>Cladonia</taxon>
    </lineage>
</organism>
<feature type="chain" id="PRO_5012328459" evidence="3">
    <location>
        <begin position="19"/>
        <end position="192"/>
    </location>
</feature>
<dbReference type="PRINTS" id="PR00080">
    <property type="entry name" value="SDRFAMILY"/>
</dbReference>
<proteinExistence type="inferred from homology"/>
<dbReference type="Pfam" id="PF00106">
    <property type="entry name" value="adh_short"/>
    <property type="match status" value="1"/>
</dbReference>
<dbReference type="InterPro" id="IPR002347">
    <property type="entry name" value="SDR_fam"/>
</dbReference>
<evidence type="ECO:0000256" key="2">
    <source>
        <dbReference type="RuleBase" id="RU000363"/>
    </source>
</evidence>
<dbReference type="CDD" id="cd05233">
    <property type="entry name" value="SDR_c"/>
    <property type="match status" value="1"/>
</dbReference>
<evidence type="ECO:0000313" key="5">
    <source>
        <dbReference type="EMBL" id="AUW31416.1"/>
    </source>
</evidence>
<keyword evidence="1" id="KW-0521">NADP</keyword>
<dbReference type="PANTHER" id="PTHR42820">
    <property type="entry name" value="SHORT-CHAIN DEHYDROGENASE REDUCTASE"/>
    <property type="match status" value="1"/>
</dbReference>
<dbReference type="AlphaFoldDB" id="A0A1Z1CCJ5"/>
<dbReference type="PRINTS" id="PR00081">
    <property type="entry name" value="GDHRDH"/>
</dbReference>
<feature type="signal peptide" evidence="3">
    <location>
        <begin position="1"/>
        <end position="18"/>
    </location>
</feature>
<evidence type="ECO:0000313" key="4">
    <source>
        <dbReference type="EMBL" id="ANM86513.1"/>
    </source>
</evidence>
<dbReference type="PROSITE" id="PS00061">
    <property type="entry name" value="ADH_SHORT"/>
    <property type="match status" value="1"/>
</dbReference>
<dbReference type="EMBL" id="MG777514">
    <property type="protein sequence ID" value="AUW31416.1"/>
    <property type="molecule type" value="Genomic_DNA"/>
</dbReference>
<comment type="similarity">
    <text evidence="2">Belongs to the short-chain dehydrogenases/reductases (SDR) family.</text>
</comment>
<dbReference type="InterPro" id="IPR036291">
    <property type="entry name" value="NAD(P)-bd_dom_sf"/>
</dbReference>
<dbReference type="SUPFAM" id="SSF51735">
    <property type="entry name" value="NAD(P)-binding Rossmann-fold domains"/>
    <property type="match status" value="1"/>
</dbReference>
<dbReference type="InterPro" id="IPR020904">
    <property type="entry name" value="Sc_DH/Rdtase_CS"/>
</dbReference>
<reference evidence="4" key="1">
    <citation type="submission" date="2016-05" db="EMBL/GenBank/DDBJ databases">
        <title>Lichen genome sequencing reveals its rich biosynthetic potential.</title>
        <authorList>
            <person name="Bertrand R.L."/>
            <person name="Abdel-Hameed M."/>
            <person name="Sorensen J.L."/>
        </authorList>
    </citation>
    <scope>NUCLEOTIDE SEQUENCE</scope>
</reference>
<evidence type="ECO:0000256" key="1">
    <source>
        <dbReference type="ARBA" id="ARBA00022857"/>
    </source>
</evidence>
<keyword evidence="3" id="KW-0732">Signal</keyword>
<evidence type="ECO:0000256" key="3">
    <source>
        <dbReference type="SAM" id="SignalP"/>
    </source>
</evidence>
<dbReference type="Gene3D" id="3.40.50.720">
    <property type="entry name" value="NAD(P)-binding Rossmann-like Domain"/>
    <property type="match status" value="1"/>
</dbReference>
<dbReference type="EMBL" id="KX264269">
    <property type="protein sequence ID" value="ANM86513.1"/>
    <property type="molecule type" value="Genomic_DNA"/>
</dbReference>
<reference evidence="5" key="2">
    <citation type="submission" date="2017-12" db="EMBL/GenBank/DDBJ databases">
        <title>Genome Sequencing Reveals a Rich Biosynthetic Potential.</title>
        <authorList>
            <person name="Bertrand R.L."/>
            <person name="Abdel-Hameed M.E."/>
            <person name="Sorensen J.L."/>
        </authorList>
    </citation>
    <scope>NUCLEOTIDE SEQUENCE</scope>
</reference>
<protein>
    <submittedName>
        <fullName evidence="4">Putative oxidoreductase</fullName>
    </submittedName>
</protein>
<accession>A0A1Z1CCJ5</accession>
<name>A0A1Z1CCJ5_CLAUC</name>
<sequence length="192" mass="19637">MATVVLLGGVALAASGIGKETAFAFAQAGSKGVVFADINEEGAQAAAEESSKLATHPSFRATAVKVDITDEASVDNMVAAALKEFGRIDYNVNSAGLGDIFGATTPNIKADGFSRTIDTNIRGTMLCVRAVSQAMAAQEPLSYESRRSGARSLGRGSIVNLGSVNSYIAPSGMMPYTASKHAIAGITKTAGT</sequence>